<gene>
    <name evidence="1" type="ORF">SAMN05421720_101317</name>
</gene>
<evidence type="ECO:0000313" key="1">
    <source>
        <dbReference type="EMBL" id="SDD71026.1"/>
    </source>
</evidence>
<evidence type="ECO:0000313" key="2">
    <source>
        <dbReference type="Proteomes" id="UP000199412"/>
    </source>
</evidence>
<protein>
    <recommendedName>
        <fullName evidence="3">DUF3108 domain-containing protein</fullName>
    </recommendedName>
</protein>
<dbReference type="Pfam" id="PF11306">
    <property type="entry name" value="DUF3108"/>
    <property type="match status" value="1"/>
</dbReference>
<sequence length="246" mass="27050">MYAARFLGLPVGDVAVRLQETEGRYRVTVNGRATGLFWALRGIRAHREASGRIGDDGALEPTAYRRAYREWEKTGETRVAYDQPDGIPQGYKNGEPVDRMESELRAGTLDPLSALVTARRRVAALADLGDDNPAEMVVPVYDGKLRYDARVHIGAPETVTTAGQPWRAREVTVRFDPLGGFSDKHAAEWREGGLRIAVTDHGLAIPLRLDVDQGWGLFDLVYVGRCGAVETPCPGNEVDPLEDPKP</sequence>
<dbReference type="Proteomes" id="UP000199412">
    <property type="component" value="Unassembled WGS sequence"/>
</dbReference>
<proteinExistence type="predicted"/>
<keyword evidence="2" id="KW-1185">Reference proteome</keyword>
<dbReference type="InterPro" id="IPR021457">
    <property type="entry name" value="DUF3108"/>
</dbReference>
<organism evidence="1 2">
    <name type="scientific">Rhodospira trueperi</name>
    <dbReference type="NCBI Taxonomy" id="69960"/>
    <lineage>
        <taxon>Bacteria</taxon>
        <taxon>Pseudomonadati</taxon>
        <taxon>Pseudomonadota</taxon>
        <taxon>Alphaproteobacteria</taxon>
        <taxon>Rhodospirillales</taxon>
        <taxon>Rhodospirillaceae</taxon>
        <taxon>Rhodospira</taxon>
    </lineage>
</organism>
<reference evidence="1 2" key="1">
    <citation type="submission" date="2016-10" db="EMBL/GenBank/DDBJ databases">
        <authorList>
            <person name="de Groot N.N."/>
        </authorList>
    </citation>
    <scope>NUCLEOTIDE SEQUENCE [LARGE SCALE GENOMIC DNA]</scope>
    <source>
        <strain evidence="1 2">ATCC 700224</strain>
    </source>
</reference>
<accession>A0A1G6X157</accession>
<dbReference type="EMBL" id="FNAP01000001">
    <property type="protein sequence ID" value="SDD71026.1"/>
    <property type="molecule type" value="Genomic_DNA"/>
</dbReference>
<evidence type="ECO:0008006" key="3">
    <source>
        <dbReference type="Google" id="ProtNLM"/>
    </source>
</evidence>
<dbReference type="AlphaFoldDB" id="A0A1G6X157"/>
<name>A0A1G6X157_9PROT</name>